<comment type="caution">
    <text evidence="3">The sequence shown here is derived from an EMBL/GenBank/DDBJ whole genome shotgun (WGS) entry which is preliminary data.</text>
</comment>
<feature type="compositionally biased region" description="Low complexity" evidence="1">
    <location>
        <begin position="1"/>
        <end position="17"/>
    </location>
</feature>
<name>A0A6A5CE78_NAEFO</name>
<organism evidence="3 4">
    <name type="scientific">Naegleria fowleri</name>
    <name type="common">Brain eating amoeba</name>
    <dbReference type="NCBI Taxonomy" id="5763"/>
    <lineage>
        <taxon>Eukaryota</taxon>
        <taxon>Discoba</taxon>
        <taxon>Heterolobosea</taxon>
        <taxon>Tetramitia</taxon>
        <taxon>Eutetramitia</taxon>
        <taxon>Vahlkampfiidae</taxon>
        <taxon>Naegleria</taxon>
    </lineage>
</organism>
<protein>
    <recommendedName>
        <fullName evidence="5">RGS domain-containing protein</fullName>
    </recommendedName>
</protein>
<sequence length="510" mass="57579">MSVTLSPSSYSSTASSHHPQHEEDGDDHHHNESFNQPTISSTGNPAHHSIQEPHHNARASLSNLQLSNTSKNPVPAGRLTTTAMHGHPISDHNSKKSMKFPLFYRGVRRQIFVINTCCGLVELNCLKLSCLIGMILTVMGLVLLAGFSISTFVVASQRNSETLIAVGQVYSYFEQANTLILNTVYQTALDSNLSNDAETNYKYSNKMKEYTAVSNQLLDLMETIVESLGGEDMKIKFKYTQNAANAWVAWNAHLYLMLSFGQVNESVSRLQSSEYGAVKKSFQDGVTDLVEHVRGIEKGKDANLVVTTVIQLTVIVVSVLLLSPLIVMIFSYAINTDSKNTEKFRKANEVMIMDTIENPNTRNLFKLHCEKEDNLHNYCLLEKIQHFKSLSVKCLEMEKMSNVSEKFTKFDQEKFEVAFEIYALLEGDEDTPVSIPENLISVAKDVLDAYNLKQIDFLPFDMFSSIEKELCTIMLDCHHRFKQSLVNQKEMRLDKIKISELLNKNHKDDL</sequence>
<reference evidence="3 4" key="1">
    <citation type="journal article" date="2019" name="Sci. Rep.">
        <title>Nanopore sequencing improves the draft genome of the human pathogenic amoeba Naegleria fowleri.</title>
        <authorList>
            <person name="Liechti N."/>
            <person name="Schurch N."/>
            <person name="Bruggmann R."/>
            <person name="Wittwer M."/>
        </authorList>
    </citation>
    <scope>NUCLEOTIDE SEQUENCE [LARGE SCALE GENOMIC DNA]</scope>
    <source>
        <strain evidence="3 4">ATCC 30894</strain>
    </source>
</reference>
<dbReference type="EMBL" id="VFQX01000004">
    <property type="protein sequence ID" value="KAF0983880.1"/>
    <property type="molecule type" value="Genomic_DNA"/>
</dbReference>
<feature type="region of interest" description="Disordered" evidence="1">
    <location>
        <begin position="1"/>
        <end position="51"/>
    </location>
</feature>
<keyword evidence="4" id="KW-1185">Reference proteome</keyword>
<evidence type="ECO:0008006" key="5">
    <source>
        <dbReference type="Google" id="ProtNLM"/>
    </source>
</evidence>
<keyword evidence="2" id="KW-0812">Transmembrane</keyword>
<dbReference type="Gene3D" id="1.10.167.10">
    <property type="entry name" value="Regulator of G-protein Signalling 4, domain 2"/>
    <property type="match status" value="1"/>
</dbReference>
<feature type="region of interest" description="Disordered" evidence="1">
    <location>
        <begin position="66"/>
        <end position="92"/>
    </location>
</feature>
<feature type="compositionally biased region" description="Basic and acidic residues" evidence="1">
    <location>
        <begin position="19"/>
        <end position="32"/>
    </location>
</feature>
<dbReference type="OrthoDB" id="10334915at2759"/>
<feature type="transmembrane region" description="Helical" evidence="2">
    <location>
        <begin position="131"/>
        <end position="155"/>
    </location>
</feature>
<accession>A0A6A5CE78</accession>
<dbReference type="Proteomes" id="UP000444721">
    <property type="component" value="Unassembled WGS sequence"/>
</dbReference>
<evidence type="ECO:0000256" key="1">
    <source>
        <dbReference type="SAM" id="MobiDB-lite"/>
    </source>
</evidence>
<feature type="transmembrane region" description="Helical" evidence="2">
    <location>
        <begin position="304"/>
        <end position="334"/>
    </location>
</feature>
<evidence type="ECO:0000313" key="4">
    <source>
        <dbReference type="Proteomes" id="UP000444721"/>
    </source>
</evidence>
<dbReference type="RefSeq" id="XP_044568593.1">
    <property type="nucleotide sequence ID" value="XM_044711578.1"/>
</dbReference>
<dbReference type="AlphaFoldDB" id="A0A6A5CE78"/>
<dbReference type="InterPro" id="IPR044926">
    <property type="entry name" value="RGS_subdomain_2"/>
</dbReference>
<dbReference type="VEuPathDB" id="AmoebaDB:NF0018480"/>
<evidence type="ECO:0000256" key="2">
    <source>
        <dbReference type="SAM" id="Phobius"/>
    </source>
</evidence>
<dbReference type="GeneID" id="68115013"/>
<dbReference type="SUPFAM" id="SSF48097">
    <property type="entry name" value="Regulator of G-protein signaling, RGS"/>
    <property type="match status" value="1"/>
</dbReference>
<gene>
    <name evidence="3" type="ORF">FDP41_007795</name>
</gene>
<dbReference type="InterPro" id="IPR036305">
    <property type="entry name" value="RGS_sf"/>
</dbReference>
<dbReference type="VEuPathDB" id="AmoebaDB:FDP41_007795"/>
<dbReference type="VEuPathDB" id="AmoebaDB:NfTy_005790"/>
<keyword evidence="2" id="KW-1133">Transmembrane helix</keyword>
<proteinExistence type="predicted"/>
<feature type="compositionally biased region" description="Polar residues" evidence="1">
    <location>
        <begin position="33"/>
        <end position="44"/>
    </location>
</feature>
<evidence type="ECO:0000313" key="3">
    <source>
        <dbReference type="EMBL" id="KAF0983880.1"/>
    </source>
</evidence>
<keyword evidence="2" id="KW-0472">Membrane</keyword>